<organism evidence="1 2">
    <name type="scientific">Romanomermis culicivorax</name>
    <name type="common">Nematode worm</name>
    <dbReference type="NCBI Taxonomy" id="13658"/>
    <lineage>
        <taxon>Eukaryota</taxon>
        <taxon>Metazoa</taxon>
        <taxon>Ecdysozoa</taxon>
        <taxon>Nematoda</taxon>
        <taxon>Enoplea</taxon>
        <taxon>Dorylaimia</taxon>
        <taxon>Mermithida</taxon>
        <taxon>Mermithoidea</taxon>
        <taxon>Mermithidae</taxon>
        <taxon>Romanomermis</taxon>
    </lineage>
</organism>
<dbReference type="WBParaSite" id="nRc.2.0.1.t29333-RA">
    <property type="protein sequence ID" value="nRc.2.0.1.t29333-RA"/>
    <property type="gene ID" value="nRc.2.0.1.g29333"/>
</dbReference>
<protein>
    <submittedName>
        <fullName evidence="2">Uncharacterized protein</fullName>
    </submittedName>
</protein>
<reference evidence="2" key="1">
    <citation type="submission" date="2022-11" db="UniProtKB">
        <authorList>
            <consortium name="WormBaseParasite"/>
        </authorList>
    </citation>
    <scope>IDENTIFICATION</scope>
</reference>
<keyword evidence="1" id="KW-1185">Reference proteome</keyword>
<dbReference type="AlphaFoldDB" id="A0A915JT94"/>
<accession>A0A915JT94</accession>
<dbReference type="Proteomes" id="UP000887565">
    <property type="component" value="Unplaced"/>
</dbReference>
<evidence type="ECO:0000313" key="1">
    <source>
        <dbReference type="Proteomes" id="UP000887565"/>
    </source>
</evidence>
<sequence length="172" mass="20093">MFCNNLEKELKIQDKLFEQIKLLPPHLQNITLLILLGISYRQTLSKSQMLTMEKKTKKCHFIVMIQHLQQKELEDTMDHFENNISTLSATERNLGYFPLLSQSETKTTDIVNVVETRARSRKKLVSQPQIDLEASEVPEEKIIDRVDLPNQDQWPFTQQQIANTQKVDPMLD</sequence>
<name>A0A915JT94_ROMCU</name>
<proteinExistence type="predicted"/>
<evidence type="ECO:0000313" key="2">
    <source>
        <dbReference type="WBParaSite" id="nRc.2.0.1.t29333-RA"/>
    </source>
</evidence>